<keyword evidence="11" id="KW-1185">Reference proteome</keyword>
<evidence type="ECO:0000256" key="3">
    <source>
        <dbReference type="ARBA" id="ARBA00022598"/>
    </source>
</evidence>
<sequence length="306" mass="34688">MKTTKIINHSLEADWQILQWFNPRFYNDFLVEAVVLPDVCPAGIIPNGTMAVVKKDWLSSFAFREAIGDIGCAMSHGVIVNFNLDLLPTAWNHLYRKLKGLNKTILGSGNHFIDACINQNNELVILVHVGSRMTSPEKKEFNYNYDYQNYLNRAFENHAEIWDCIQEILGDYKDLIVLPHDTVIHDGGFMVLRKGVTHSPVNAPILIASSFDDVITLGKANQGITEIGCSMSHGTGRCRSRGEAKEVEIDQKSLRQRIIIPDELDDKSWRLESPIHYRRSEDILQKIDSFIQVTDQLLPIAFMGGF</sequence>
<dbReference type="InterPro" id="IPR036025">
    <property type="entry name" value="RtcB-like_sf"/>
</dbReference>
<dbReference type="InterPro" id="IPR001233">
    <property type="entry name" value="RtcB"/>
</dbReference>
<evidence type="ECO:0000313" key="10">
    <source>
        <dbReference type="EMBL" id="CAD5972460.1"/>
    </source>
</evidence>
<evidence type="ECO:0000256" key="9">
    <source>
        <dbReference type="ARBA" id="ARBA00047746"/>
    </source>
</evidence>
<dbReference type="AlphaFoldDB" id="A0A9W4D6G9"/>
<evidence type="ECO:0000256" key="7">
    <source>
        <dbReference type="ARBA" id="ARBA00023134"/>
    </source>
</evidence>
<dbReference type="GO" id="GO:0030145">
    <property type="term" value="F:manganese ion binding"/>
    <property type="evidence" value="ECO:0007669"/>
    <property type="project" value="TreeGrafter"/>
</dbReference>
<accession>A0A9W4D6G9</accession>
<evidence type="ECO:0000256" key="2">
    <source>
        <dbReference type="ARBA" id="ARBA00012726"/>
    </source>
</evidence>
<dbReference type="InterPro" id="IPR052915">
    <property type="entry name" value="RtcB-like"/>
</dbReference>
<organism evidence="10 11">
    <name type="scientific">Planktothrix pseudagardhii</name>
    <dbReference type="NCBI Taxonomy" id="132604"/>
    <lineage>
        <taxon>Bacteria</taxon>
        <taxon>Bacillati</taxon>
        <taxon>Cyanobacteriota</taxon>
        <taxon>Cyanophyceae</taxon>
        <taxon>Oscillatoriophycideae</taxon>
        <taxon>Oscillatoriales</taxon>
        <taxon>Microcoleaceae</taxon>
        <taxon>Planktothrix</taxon>
    </lineage>
</organism>
<dbReference type="GO" id="GO:0003909">
    <property type="term" value="F:DNA ligase activity"/>
    <property type="evidence" value="ECO:0007669"/>
    <property type="project" value="TreeGrafter"/>
</dbReference>
<dbReference type="GO" id="GO:0006281">
    <property type="term" value="P:DNA repair"/>
    <property type="evidence" value="ECO:0007669"/>
    <property type="project" value="TreeGrafter"/>
</dbReference>
<dbReference type="GO" id="GO:0170057">
    <property type="term" value="F:RNA ligase (GTP) activity"/>
    <property type="evidence" value="ECO:0007669"/>
    <property type="project" value="UniProtKB-EC"/>
</dbReference>
<dbReference type="GO" id="GO:0006396">
    <property type="term" value="P:RNA processing"/>
    <property type="evidence" value="ECO:0007669"/>
    <property type="project" value="InterPro"/>
</dbReference>
<evidence type="ECO:0000313" key="11">
    <source>
        <dbReference type="Proteomes" id="UP001153719"/>
    </source>
</evidence>
<name>A0A9W4D6G9_9CYAN</name>
<proteinExistence type="predicted"/>
<keyword evidence="4" id="KW-0479">Metal-binding</keyword>
<dbReference type="RefSeq" id="WP_254174453.1">
    <property type="nucleotide sequence ID" value="NZ_LR882967.1"/>
</dbReference>
<evidence type="ECO:0000256" key="8">
    <source>
        <dbReference type="ARBA" id="ARBA00023211"/>
    </source>
</evidence>
<gene>
    <name evidence="10" type="ORF">NO713_03917</name>
</gene>
<keyword evidence="8" id="KW-0464">Manganese</keyword>
<dbReference type="GO" id="GO:0042245">
    <property type="term" value="P:RNA repair"/>
    <property type="evidence" value="ECO:0007669"/>
    <property type="project" value="UniProtKB-KW"/>
</dbReference>
<reference evidence="10" key="1">
    <citation type="submission" date="2020-09" db="EMBL/GenBank/DDBJ databases">
        <authorList>
            <person name="Blom J."/>
        </authorList>
    </citation>
    <scope>NUCLEOTIDE SEQUENCE</scope>
    <source>
        <strain evidence="10">No.713</strain>
    </source>
</reference>
<keyword evidence="5" id="KW-0547">Nucleotide-binding</keyword>
<dbReference type="PANTHER" id="PTHR43749">
    <property type="entry name" value="RNA-SPLICING LIGASE RTCB"/>
    <property type="match status" value="1"/>
</dbReference>
<dbReference type="SUPFAM" id="SSF103365">
    <property type="entry name" value="Hypothetical protein PH1602"/>
    <property type="match status" value="1"/>
</dbReference>
<keyword evidence="3" id="KW-0436">Ligase</keyword>
<evidence type="ECO:0000256" key="4">
    <source>
        <dbReference type="ARBA" id="ARBA00022723"/>
    </source>
</evidence>
<evidence type="ECO:0000256" key="6">
    <source>
        <dbReference type="ARBA" id="ARBA00022800"/>
    </source>
</evidence>
<evidence type="ECO:0000256" key="1">
    <source>
        <dbReference type="ARBA" id="ARBA00001936"/>
    </source>
</evidence>
<comment type="catalytic activity">
    <reaction evidence="9">
        <text>a 3'-end 3'-phospho-ribonucleotide-RNA + a 5'-end dephospho-ribonucleoside-RNA + GTP = a ribonucleotidyl-ribonucleotide-RNA + GMP + diphosphate</text>
        <dbReference type="Rhea" id="RHEA:68076"/>
        <dbReference type="Rhea" id="RHEA-COMP:10463"/>
        <dbReference type="Rhea" id="RHEA-COMP:13936"/>
        <dbReference type="Rhea" id="RHEA-COMP:17355"/>
        <dbReference type="ChEBI" id="CHEBI:33019"/>
        <dbReference type="ChEBI" id="CHEBI:37565"/>
        <dbReference type="ChEBI" id="CHEBI:58115"/>
        <dbReference type="ChEBI" id="CHEBI:83062"/>
        <dbReference type="ChEBI" id="CHEBI:138284"/>
        <dbReference type="ChEBI" id="CHEBI:173118"/>
        <dbReference type="EC" id="6.5.1.8"/>
    </reaction>
</comment>
<comment type="cofactor">
    <cofactor evidence="1">
        <name>Mn(2+)</name>
        <dbReference type="ChEBI" id="CHEBI:29035"/>
    </cofactor>
</comment>
<dbReference type="Proteomes" id="UP001153719">
    <property type="component" value="Chromosome"/>
</dbReference>
<dbReference type="GO" id="GO:0005525">
    <property type="term" value="F:GTP binding"/>
    <property type="evidence" value="ECO:0007669"/>
    <property type="project" value="UniProtKB-KW"/>
</dbReference>
<dbReference type="Pfam" id="PF01139">
    <property type="entry name" value="RtcB"/>
    <property type="match status" value="1"/>
</dbReference>
<dbReference type="KEGG" id="ppsu:NO713_03917"/>
<evidence type="ECO:0000256" key="5">
    <source>
        <dbReference type="ARBA" id="ARBA00022741"/>
    </source>
</evidence>
<keyword evidence="6" id="KW-0692">RNA repair</keyword>
<dbReference type="EMBL" id="LR882967">
    <property type="protein sequence ID" value="CAD5972460.1"/>
    <property type="molecule type" value="Genomic_DNA"/>
</dbReference>
<dbReference type="EC" id="6.5.1.8" evidence="2"/>
<dbReference type="PANTHER" id="PTHR43749:SF2">
    <property type="entry name" value="RNA-SPLICING LIGASE RTCB"/>
    <property type="match status" value="1"/>
</dbReference>
<protein>
    <recommendedName>
        <fullName evidence="2">3'-phosphate/5'-hydroxy nucleic acid ligase</fullName>
        <ecNumber evidence="2">6.5.1.8</ecNumber>
    </recommendedName>
</protein>
<dbReference type="Gene3D" id="3.90.1860.10">
    <property type="entry name" value="tRNA-splicing ligase RtcB"/>
    <property type="match status" value="1"/>
</dbReference>
<keyword evidence="7" id="KW-0342">GTP-binding</keyword>